<dbReference type="GO" id="GO:0005737">
    <property type="term" value="C:cytoplasm"/>
    <property type="evidence" value="ECO:0007669"/>
    <property type="project" value="TreeGrafter"/>
</dbReference>
<feature type="coiled-coil region" evidence="2">
    <location>
        <begin position="310"/>
        <end position="337"/>
    </location>
</feature>
<reference evidence="6 7" key="1">
    <citation type="submission" date="2018-03" db="EMBL/GenBank/DDBJ databases">
        <authorList>
            <person name="Fogelqvist J."/>
        </authorList>
    </citation>
    <scope>NUCLEOTIDE SEQUENCE [LARGE SCALE GENOMIC DNA]</scope>
</reference>
<dbReference type="GO" id="GO:0005856">
    <property type="term" value="C:cytoskeleton"/>
    <property type="evidence" value="ECO:0007669"/>
    <property type="project" value="TreeGrafter"/>
</dbReference>
<proteinExistence type="predicted"/>
<dbReference type="InterPro" id="IPR015425">
    <property type="entry name" value="FH2_Formin"/>
</dbReference>
<keyword evidence="1" id="KW-0009">Actin-binding</keyword>
<dbReference type="InterPro" id="IPR056771">
    <property type="entry name" value="FH3_FHOD1-3-like"/>
</dbReference>
<evidence type="ECO:0000256" key="2">
    <source>
        <dbReference type="SAM" id="Coils"/>
    </source>
</evidence>
<evidence type="ECO:0000259" key="4">
    <source>
        <dbReference type="PROSITE" id="PS51232"/>
    </source>
</evidence>
<dbReference type="InterPro" id="IPR042201">
    <property type="entry name" value="FH2_Formin_sf"/>
</dbReference>
<feature type="domain" description="FH2" evidence="5">
    <location>
        <begin position="522"/>
        <end position="923"/>
    </location>
</feature>
<feature type="compositionally biased region" description="Pro residues" evidence="3">
    <location>
        <begin position="467"/>
        <end position="477"/>
    </location>
</feature>
<dbReference type="PROSITE" id="PS51232">
    <property type="entry name" value="GBD_FH3"/>
    <property type="match status" value="1"/>
</dbReference>
<dbReference type="Gene3D" id="1.25.10.10">
    <property type="entry name" value="Leucine-rich Repeat Variant"/>
    <property type="match status" value="1"/>
</dbReference>
<dbReference type="PANTHER" id="PTHR45920">
    <property type="entry name" value="FORMIN HOMOLOGY 2 DOMAIN CONTAINING, ISOFORM I"/>
    <property type="match status" value="1"/>
</dbReference>
<dbReference type="SUPFAM" id="SSF101447">
    <property type="entry name" value="Formin homology 2 domain (FH2 domain)"/>
    <property type="match status" value="1"/>
</dbReference>
<evidence type="ECO:0000313" key="7">
    <source>
        <dbReference type="Proteomes" id="UP000290189"/>
    </source>
</evidence>
<dbReference type="Pfam" id="PF24959">
    <property type="entry name" value="FH3_FHOD1-3"/>
    <property type="match status" value="1"/>
</dbReference>
<feature type="region of interest" description="Disordered" evidence="3">
    <location>
        <begin position="450"/>
        <end position="477"/>
    </location>
</feature>
<dbReference type="AlphaFoldDB" id="A0A3P3YJI2"/>
<organism evidence="6 7">
    <name type="scientific">Plasmodiophora brassicae</name>
    <name type="common">Clubroot disease agent</name>
    <dbReference type="NCBI Taxonomy" id="37360"/>
    <lineage>
        <taxon>Eukaryota</taxon>
        <taxon>Sar</taxon>
        <taxon>Rhizaria</taxon>
        <taxon>Endomyxa</taxon>
        <taxon>Phytomyxea</taxon>
        <taxon>Plasmodiophorida</taxon>
        <taxon>Plasmodiophoridae</taxon>
        <taxon>Plasmodiophora</taxon>
    </lineage>
</organism>
<evidence type="ECO:0000256" key="3">
    <source>
        <dbReference type="SAM" id="MobiDB-lite"/>
    </source>
</evidence>
<name>A0A3P3YJI2_PLABS</name>
<evidence type="ECO:0000259" key="5">
    <source>
        <dbReference type="PROSITE" id="PS51444"/>
    </source>
</evidence>
<geneLocation type="mitochondrion" evidence="6"/>
<dbReference type="InterPro" id="IPR014768">
    <property type="entry name" value="GBD/FH3_dom"/>
</dbReference>
<dbReference type="GO" id="GO:0051015">
    <property type="term" value="F:actin filament binding"/>
    <property type="evidence" value="ECO:0007669"/>
    <property type="project" value="TreeGrafter"/>
</dbReference>
<evidence type="ECO:0000256" key="1">
    <source>
        <dbReference type="ARBA" id="ARBA00023203"/>
    </source>
</evidence>
<keyword evidence="2" id="KW-0175">Coiled coil</keyword>
<protein>
    <recommendedName>
        <fullName evidence="8">FH2 domain-containing protein</fullName>
    </recommendedName>
</protein>
<dbReference type="SUPFAM" id="SSF48371">
    <property type="entry name" value="ARM repeat"/>
    <property type="match status" value="1"/>
</dbReference>
<dbReference type="Proteomes" id="UP000290189">
    <property type="component" value="Unassembled WGS sequence"/>
</dbReference>
<gene>
    <name evidence="6" type="ORF">PLBR_LOCUS7145</name>
</gene>
<accession>A0A3P3YJI2</accession>
<feature type="compositionally biased region" description="Pro residues" evidence="3">
    <location>
        <begin position="498"/>
        <end position="522"/>
    </location>
</feature>
<feature type="domain" description="GBD/FH3" evidence="4">
    <location>
        <begin position="16"/>
        <end position="383"/>
    </location>
</feature>
<evidence type="ECO:0000313" key="6">
    <source>
        <dbReference type="EMBL" id="SPQ99930.1"/>
    </source>
</evidence>
<dbReference type="GO" id="GO:0030866">
    <property type="term" value="P:cortical actin cytoskeleton organization"/>
    <property type="evidence" value="ECO:0007669"/>
    <property type="project" value="TreeGrafter"/>
</dbReference>
<feature type="coiled-coil region" evidence="2">
    <location>
        <begin position="404"/>
        <end position="431"/>
    </location>
</feature>
<keyword evidence="6" id="KW-0496">Mitochondrion</keyword>
<feature type="region of interest" description="Disordered" evidence="3">
    <location>
        <begin position="498"/>
        <end position="530"/>
    </location>
</feature>
<dbReference type="Pfam" id="PF02181">
    <property type="entry name" value="FH2"/>
    <property type="match status" value="1"/>
</dbReference>
<sequence length="959" mass="103606">MAFCLTVRHGDRSVEMAVDRDRNLDRITSDAIAQLDAGSAGSTEVFALQDAQSKAFVASSADLPVGGGTFDLTNISDLCLKAIGELNDIKDRAADLKNDVATAVKRAVFQLECDLKFDLFGEEFISQGGMDPLVAVVESFEGNAQAYALKALARALCYLNGLEYMKSNPELMEGLLNLTYELKNITAARQALALMFVVCDFVDDGFDLVHKAAKRTARNKRVKPYAQIIRLLASGDLDAQINSLTLVNVLLRKAPDKAMRKKLVLMLDAVGLCDVLEQQQDRIGHADYVTQVELFQTLSGQVCTASMFQIEALKRTIANLQQEAEAARQEVSQLEGQRKFINIIRDELLRYRAVVKDAYDQGALVAANAPVHRQGEQTAFETALAPVVELAQELERFANSSAIIARNEEQVASLQKRVTELTSQLDATQGNAAMVANLQAELEQLKASGAVASTGGPPAPDASAAPPAAPPAPGCPPPPPAPPAPGCPAPPPPPPPPGCPAPPPPPGAPAIGPPRPMGPQPTKPVIKPKHKMRALHWKRIIIDPSDKESGQATSSLWSSLRLPSLDFDDFADHFGQNVSQNAASALKQAKNPTVKKNAKIRVLSAKRSNAVAIMISQLPEFSVIKTAIIQMDQKALTVDMVDAILGHLPTKEELDEIKNVPDASKLEKPETYLLVMSSIPHLTERLRCWLFALSFGDQVKTASRPLEEVIEACTTLRSSDNLKQVLAAILSFGNYMNGGTNRGQADAFNLDVLNRLENSKSANSSTNLLQYIAKVCHTARPGVRSLLSDLEKSVGAASTNGNLNELESKVTSLAAAMKKVKADAELVTKCGPGDKFQSRMADFFDASASDLKALEALRKKAVDAYNGTVSYFLANKDFDATSSSSFFGTFVTFARRFNGALPQEPKRRRSNTAVRKHAVGEKIGDGNMNDVIASLRKGHDNKAKKAIAGMRMLPMEKRT</sequence>
<dbReference type="InterPro" id="IPR011989">
    <property type="entry name" value="ARM-like"/>
</dbReference>
<dbReference type="Gene3D" id="1.20.58.2220">
    <property type="entry name" value="Formin, FH2 domain"/>
    <property type="match status" value="1"/>
</dbReference>
<dbReference type="EMBL" id="OVEO01000013">
    <property type="protein sequence ID" value="SPQ99930.1"/>
    <property type="molecule type" value="Genomic_DNA"/>
</dbReference>
<evidence type="ECO:0008006" key="8">
    <source>
        <dbReference type="Google" id="ProtNLM"/>
    </source>
</evidence>
<dbReference type="SMART" id="SM00498">
    <property type="entry name" value="FH2"/>
    <property type="match status" value="1"/>
</dbReference>
<dbReference type="PROSITE" id="PS51444">
    <property type="entry name" value="FH2"/>
    <property type="match status" value="1"/>
</dbReference>
<dbReference type="InterPro" id="IPR016024">
    <property type="entry name" value="ARM-type_fold"/>
</dbReference>
<dbReference type="PANTHER" id="PTHR45920:SF7">
    <property type="entry name" value="FORMIN-G"/>
    <property type="match status" value="1"/>
</dbReference>